<proteinExistence type="predicted"/>
<dbReference type="InterPro" id="IPR011701">
    <property type="entry name" value="MFS"/>
</dbReference>
<feature type="transmembrane region" description="Helical" evidence="6">
    <location>
        <begin position="16"/>
        <end position="34"/>
    </location>
</feature>
<feature type="transmembrane region" description="Helical" evidence="6">
    <location>
        <begin position="309"/>
        <end position="328"/>
    </location>
</feature>
<dbReference type="EMBL" id="FZOJ01000003">
    <property type="protein sequence ID" value="SNS06864.1"/>
    <property type="molecule type" value="Genomic_DNA"/>
</dbReference>
<keyword evidence="5 6" id="KW-0472">Membrane</keyword>
<dbReference type="Proteomes" id="UP000198304">
    <property type="component" value="Unassembled WGS sequence"/>
</dbReference>
<dbReference type="Pfam" id="PF07690">
    <property type="entry name" value="MFS_1"/>
    <property type="match status" value="1"/>
</dbReference>
<accession>A0A239BIC3</accession>
<gene>
    <name evidence="8" type="ORF">SAMN05446037_1003248</name>
</gene>
<feature type="transmembrane region" description="Helical" evidence="6">
    <location>
        <begin position="334"/>
        <end position="359"/>
    </location>
</feature>
<feature type="transmembrane region" description="Helical" evidence="6">
    <location>
        <begin position="145"/>
        <end position="165"/>
    </location>
</feature>
<feature type="transmembrane region" description="Helical" evidence="6">
    <location>
        <begin position="177"/>
        <end position="198"/>
    </location>
</feature>
<feature type="transmembrane region" description="Helical" evidence="6">
    <location>
        <begin position="54"/>
        <end position="77"/>
    </location>
</feature>
<feature type="domain" description="Major facilitator superfamily (MFS) profile" evidence="7">
    <location>
        <begin position="22"/>
        <end position="423"/>
    </location>
</feature>
<evidence type="ECO:0000256" key="4">
    <source>
        <dbReference type="ARBA" id="ARBA00022989"/>
    </source>
</evidence>
<reference evidence="8 9" key="1">
    <citation type="submission" date="2017-06" db="EMBL/GenBank/DDBJ databases">
        <authorList>
            <person name="Kim H.J."/>
            <person name="Triplett B.A."/>
        </authorList>
    </citation>
    <scope>NUCLEOTIDE SEQUENCE [LARGE SCALE GENOMIC DNA]</scope>
    <source>
        <strain evidence="8 9">SCA</strain>
    </source>
</reference>
<evidence type="ECO:0000256" key="1">
    <source>
        <dbReference type="ARBA" id="ARBA00004651"/>
    </source>
</evidence>
<feature type="transmembrane region" description="Helical" evidence="6">
    <location>
        <begin position="371"/>
        <end position="394"/>
    </location>
</feature>
<keyword evidence="4 6" id="KW-1133">Transmembrane helix</keyword>
<feature type="transmembrane region" description="Helical" evidence="6">
    <location>
        <begin position="279"/>
        <end position="302"/>
    </location>
</feature>
<feature type="transmembrane region" description="Helical" evidence="6">
    <location>
        <begin position="113"/>
        <end position="133"/>
    </location>
</feature>
<evidence type="ECO:0000256" key="5">
    <source>
        <dbReference type="ARBA" id="ARBA00023136"/>
    </source>
</evidence>
<dbReference type="InterPro" id="IPR020846">
    <property type="entry name" value="MFS_dom"/>
</dbReference>
<dbReference type="GO" id="GO:0005886">
    <property type="term" value="C:plasma membrane"/>
    <property type="evidence" value="ECO:0007669"/>
    <property type="project" value="UniProtKB-SubCell"/>
</dbReference>
<keyword evidence="3 6" id="KW-0812">Transmembrane</keyword>
<dbReference type="RefSeq" id="WP_089281720.1">
    <property type="nucleotide sequence ID" value="NZ_FZOJ01000003.1"/>
</dbReference>
<evidence type="ECO:0000256" key="2">
    <source>
        <dbReference type="ARBA" id="ARBA00022448"/>
    </source>
</evidence>
<feature type="transmembrane region" description="Helical" evidence="6">
    <location>
        <begin position="244"/>
        <end position="267"/>
    </location>
</feature>
<comment type="subcellular location">
    <subcellularLocation>
        <location evidence="1">Cell membrane</location>
        <topology evidence="1">Multi-pass membrane protein</topology>
    </subcellularLocation>
</comment>
<name>A0A239BIC3_9FIRM</name>
<organism evidence="8 9">
    <name type="scientific">Anaerovirgula multivorans</name>
    <dbReference type="NCBI Taxonomy" id="312168"/>
    <lineage>
        <taxon>Bacteria</taxon>
        <taxon>Bacillati</taxon>
        <taxon>Bacillota</taxon>
        <taxon>Clostridia</taxon>
        <taxon>Peptostreptococcales</taxon>
        <taxon>Natronincolaceae</taxon>
        <taxon>Anaerovirgula</taxon>
    </lineage>
</organism>
<evidence type="ECO:0000313" key="9">
    <source>
        <dbReference type="Proteomes" id="UP000198304"/>
    </source>
</evidence>
<dbReference type="PANTHER" id="PTHR11360">
    <property type="entry name" value="MONOCARBOXYLATE TRANSPORTER"/>
    <property type="match status" value="1"/>
</dbReference>
<evidence type="ECO:0000313" key="8">
    <source>
        <dbReference type="EMBL" id="SNS06864.1"/>
    </source>
</evidence>
<evidence type="ECO:0000256" key="3">
    <source>
        <dbReference type="ARBA" id="ARBA00022692"/>
    </source>
</evidence>
<dbReference type="InterPro" id="IPR036259">
    <property type="entry name" value="MFS_trans_sf"/>
</dbReference>
<dbReference type="Gene3D" id="1.20.1250.20">
    <property type="entry name" value="MFS general substrate transporter like domains"/>
    <property type="match status" value="2"/>
</dbReference>
<dbReference type="AlphaFoldDB" id="A0A239BIC3"/>
<evidence type="ECO:0000259" key="7">
    <source>
        <dbReference type="PROSITE" id="PS50850"/>
    </source>
</evidence>
<feature type="transmembrane region" description="Helical" evidence="6">
    <location>
        <begin position="89"/>
        <end position="107"/>
    </location>
</feature>
<keyword evidence="9" id="KW-1185">Reference proteome</keyword>
<feature type="transmembrane region" description="Helical" evidence="6">
    <location>
        <begin position="400"/>
        <end position="418"/>
    </location>
</feature>
<protein>
    <submittedName>
        <fullName evidence="8">Sugar phosphate permease</fullName>
    </submittedName>
</protein>
<sequence length="433" mass="48150">MQQKVFKKSFTTNISFYYGWIIIGLGALGLFFSGPGQTYSISIFINTYIEEFGWSRSLVSSLYSSGTLIAGLMLPFVGKIIDKKGHHKMFVYIASLLGVACLWMSFIRHPIMLIVGFIFLRLFGQGSMALLSSTLIPQWFIRKRGVALSLMSLGGVLGSAAIPLLNNWLILHFGASFTWRIWALLLIGFMVPISWIFIRNQPEEVGLLPDGEVIPNYREMDGNEKILRNTEFSWNTKEAMGTKAFWLMLFCMVVPSMINTGITFHMVSIMEGKGFNSTFAASILGITAMTQLPFTFLAGYFVDRIQVHYVKTINFSLLLGAMLLVLYSQSKEVLILYAALHGVFIAFDSVSTGVLWPNYFGRKYLGSIRGIAMTSMVIGSALGPLPFGFAYDIFGSYKEIILLMTIFPLLASLAAVFSPPPKYKGSKSEECAG</sequence>
<keyword evidence="2" id="KW-0813">Transport</keyword>
<dbReference type="InterPro" id="IPR050327">
    <property type="entry name" value="Proton-linked_MCT"/>
</dbReference>
<dbReference type="GO" id="GO:0022857">
    <property type="term" value="F:transmembrane transporter activity"/>
    <property type="evidence" value="ECO:0007669"/>
    <property type="project" value="InterPro"/>
</dbReference>
<evidence type="ECO:0000256" key="6">
    <source>
        <dbReference type="SAM" id="Phobius"/>
    </source>
</evidence>
<dbReference type="OrthoDB" id="182417at2"/>
<dbReference type="PANTHER" id="PTHR11360:SF308">
    <property type="entry name" value="BLL3089 PROTEIN"/>
    <property type="match status" value="1"/>
</dbReference>
<dbReference type="PROSITE" id="PS50850">
    <property type="entry name" value="MFS"/>
    <property type="match status" value="1"/>
</dbReference>
<dbReference type="SUPFAM" id="SSF103473">
    <property type="entry name" value="MFS general substrate transporter"/>
    <property type="match status" value="1"/>
</dbReference>